<keyword evidence="3" id="KW-1185">Reference proteome</keyword>
<proteinExistence type="predicted"/>
<feature type="domain" description="Fe/B12 periplasmic-binding" evidence="1">
    <location>
        <begin position="34"/>
        <end position="288"/>
    </location>
</feature>
<evidence type="ECO:0000313" key="3">
    <source>
        <dbReference type="Proteomes" id="UP000185999"/>
    </source>
</evidence>
<accession>A0A1N7LG91</accession>
<dbReference type="Gene3D" id="3.40.50.1980">
    <property type="entry name" value="Nitrogenase molybdenum iron protein domain"/>
    <property type="match status" value="2"/>
</dbReference>
<gene>
    <name evidence="2" type="ORF">SAMN05421760_1046</name>
</gene>
<evidence type="ECO:0000259" key="1">
    <source>
        <dbReference type="PROSITE" id="PS50983"/>
    </source>
</evidence>
<dbReference type="STRING" id="619304.SAMN05421760_1046"/>
<dbReference type="EMBL" id="FTOE01000004">
    <property type="protein sequence ID" value="SIS72823.1"/>
    <property type="molecule type" value="Genomic_DNA"/>
</dbReference>
<dbReference type="InterPro" id="IPR002491">
    <property type="entry name" value="ABC_transptr_periplasmic_BD"/>
</dbReference>
<dbReference type="Proteomes" id="UP000185999">
    <property type="component" value="Unassembled WGS sequence"/>
</dbReference>
<name>A0A1N7LG91_9GAMM</name>
<protein>
    <submittedName>
        <fullName evidence="2">Iron complex transport system substrate-binding protein</fullName>
    </submittedName>
</protein>
<dbReference type="InterPro" id="IPR050902">
    <property type="entry name" value="ABC_Transporter_SBP"/>
</dbReference>
<evidence type="ECO:0000313" key="2">
    <source>
        <dbReference type="EMBL" id="SIS72823.1"/>
    </source>
</evidence>
<dbReference type="RefSeq" id="WP_076496002.1">
    <property type="nucleotide sequence ID" value="NZ_FTOE01000004.1"/>
</dbReference>
<sequence>MKQAKLPSALNATITSAVLCGIFSFSIVQASPQRIVSADGALTEIVYALGEEQRLVGVDTTSSYPALATKLPQIGYKRAISAEGVLSLSPDVIIATDDSGPDKVVEQLKAAGVDFRVYSEAPSLDAVEEKIRHIAAMLGKQAEGEQLWAEVKRKVDDAKTQAAKAEQPLRVMFVLSAGERSPLVAGGNTGADTMIRLAGGLNAVEGFDGYKPIPAEALVTARPDVILMMKRAGHTVSADQLFSQPGFSMTPAAENKRLITMNGLKLLGFGPRIGDAISELTTALYGNSEQSAQVVP</sequence>
<dbReference type="PANTHER" id="PTHR30535">
    <property type="entry name" value="VITAMIN B12-BINDING PROTEIN"/>
    <property type="match status" value="1"/>
</dbReference>
<organism evidence="2 3">
    <name type="scientific">Neptunomonas antarctica</name>
    <dbReference type="NCBI Taxonomy" id="619304"/>
    <lineage>
        <taxon>Bacteria</taxon>
        <taxon>Pseudomonadati</taxon>
        <taxon>Pseudomonadota</taxon>
        <taxon>Gammaproteobacteria</taxon>
        <taxon>Oceanospirillales</taxon>
        <taxon>Oceanospirillaceae</taxon>
        <taxon>Neptunomonas</taxon>
    </lineage>
</organism>
<dbReference type="CDD" id="cd01149">
    <property type="entry name" value="HutB"/>
    <property type="match status" value="1"/>
</dbReference>
<dbReference type="SUPFAM" id="SSF53807">
    <property type="entry name" value="Helical backbone' metal receptor"/>
    <property type="match status" value="1"/>
</dbReference>
<reference evidence="3" key="1">
    <citation type="submission" date="2017-01" db="EMBL/GenBank/DDBJ databases">
        <authorList>
            <person name="Varghese N."/>
            <person name="Submissions S."/>
        </authorList>
    </citation>
    <scope>NUCLEOTIDE SEQUENCE [LARGE SCALE GENOMIC DNA]</scope>
    <source>
        <strain evidence="3">DSM 22306</strain>
    </source>
</reference>
<dbReference type="Pfam" id="PF01497">
    <property type="entry name" value="Peripla_BP_2"/>
    <property type="match status" value="1"/>
</dbReference>
<dbReference type="OrthoDB" id="9797736at2"/>
<dbReference type="PROSITE" id="PS50983">
    <property type="entry name" value="FE_B12_PBP"/>
    <property type="match status" value="1"/>
</dbReference>
<dbReference type="PANTHER" id="PTHR30535:SF4">
    <property type="entry name" value="HEMIN-BINDING PERIPLASMIC PROTEIN HMUT"/>
    <property type="match status" value="1"/>
</dbReference>
<dbReference type="AlphaFoldDB" id="A0A1N7LG91"/>